<dbReference type="GeneID" id="89924024"/>
<comment type="caution">
    <text evidence="1">The sequence shown here is derived from an EMBL/GenBank/DDBJ whole genome shotgun (WGS) entry which is preliminary data.</text>
</comment>
<evidence type="ECO:0000313" key="1">
    <source>
        <dbReference type="EMBL" id="KAK5172557.1"/>
    </source>
</evidence>
<keyword evidence="2" id="KW-1185">Reference proteome</keyword>
<name>A0AAV9PFP7_9PEZI</name>
<dbReference type="AlphaFoldDB" id="A0AAV9PFP7"/>
<sequence length="175" mass="19710">MGRHMDTIEEISYLTNQTVTIETERTDTNIAKCHLQEQSKLFGLPKELRDKIFTYTTWSKDIDYGAGLPGFEKHTDRRARLGKTTSTTFLLTCRRAWLEASHLPMRQAVTTAGGVILGGFTLELTPNNRLNFDKVPLFVSIGSTKPFDARTLISLLGTHGMCPKMLTITCYFETS</sequence>
<protein>
    <submittedName>
        <fullName evidence="1">Uncharacterized protein</fullName>
    </submittedName>
</protein>
<reference evidence="1 2" key="1">
    <citation type="submission" date="2023-08" db="EMBL/GenBank/DDBJ databases">
        <title>Black Yeasts Isolated from many extreme environments.</title>
        <authorList>
            <person name="Coleine C."/>
            <person name="Stajich J.E."/>
            <person name="Selbmann L."/>
        </authorList>
    </citation>
    <scope>NUCLEOTIDE SEQUENCE [LARGE SCALE GENOMIC DNA]</scope>
    <source>
        <strain evidence="1 2">CCFEE 5935</strain>
    </source>
</reference>
<dbReference type="EMBL" id="JAVRRT010000004">
    <property type="protein sequence ID" value="KAK5172557.1"/>
    <property type="molecule type" value="Genomic_DNA"/>
</dbReference>
<gene>
    <name evidence="1" type="ORF">LTR77_002677</name>
</gene>
<dbReference type="Proteomes" id="UP001337655">
    <property type="component" value="Unassembled WGS sequence"/>
</dbReference>
<evidence type="ECO:0000313" key="2">
    <source>
        <dbReference type="Proteomes" id="UP001337655"/>
    </source>
</evidence>
<proteinExistence type="predicted"/>
<accession>A0AAV9PFP7</accession>
<organism evidence="1 2">
    <name type="scientific">Saxophila tyrrhenica</name>
    <dbReference type="NCBI Taxonomy" id="1690608"/>
    <lineage>
        <taxon>Eukaryota</taxon>
        <taxon>Fungi</taxon>
        <taxon>Dikarya</taxon>
        <taxon>Ascomycota</taxon>
        <taxon>Pezizomycotina</taxon>
        <taxon>Dothideomycetes</taxon>
        <taxon>Dothideomycetidae</taxon>
        <taxon>Mycosphaerellales</taxon>
        <taxon>Extremaceae</taxon>
        <taxon>Saxophila</taxon>
    </lineage>
</organism>
<dbReference type="RefSeq" id="XP_064661275.1">
    <property type="nucleotide sequence ID" value="XM_064799936.1"/>
</dbReference>